<dbReference type="GO" id="GO:0016491">
    <property type="term" value="F:oxidoreductase activity"/>
    <property type="evidence" value="ECO:0007669"/>
    <property type="project" value="UniProtKB-KW"/>
</dbReference>
<keyword evidence="5" id="KW-1185">Reference proteome</keyword>
<feature type="domain" description="Ketoreductase" evidence="3">
    <location>
        <begin position="8"/>
        <end position="188"/>
    </location>
</feature>
<dbReference type="FunFam" id="3.40.50.720:FF:000084">
    <property type="entry name" value="Short-chain dehydrogenase reductase"/>
    <property type="match status" value="1"/>
</dbReference>
<reference evidence="4 5" key="1">
    <citation type="journal article" date="2019" name="Microorganisms">
        <title>Systematic Affiliation and Genome Analysis of Subtercola vilae DB165(T) with Particular Emphasis on Cold Adaptation of an Isolate from a High-Altitude Cold Volcano Lake.</title>
        <authorList>
            <person name="Villalobos A.S."/>
            <person name="Wiese J."/>
            <person name="Imhoff J.F."/>
            <person name="Dorador C."/>
            <person name="Keller A."/>
            <person name="Hentschel U."/>
        </authorList>
    </citation>
    <scope>NUCLEOTIDE SEQUENCE [LARGE SCALE GENOMIC DNA]</scope>
    <source>
        <strain evidence="4 5">DB165</strain>
    </source>
</reference>
<proteinExistence type="inferred from homology"/>
<comment type="similarity">
    <text evidence="1">Belongs to the short-chain dehydrogenases/reductases (SDR) family.</text>
</comment>
<dbReference type="PRINTS" id="PR00081">
    <property type="entry name" value="GDHRDH"/>
</dbReference>
<sequence length="249" mass="24869">MTYDFTGKTALVTGSTSGIGRATADKLAAAGARLIISGRDITRGQAAVAAIRQAGGTADFVAVELSDASSVRQLIAWALELGGGHVDILVNNAGVFPFGPTVDVTDEQIDSVAAINVKAPFLLVAGLAPAMIAQGSGAIVNISTMVANFGMPGMALYGSSKAALQLLTKAWAAEFGGHGVRVNAVSPGPTRTEGTAGMGEGLDQLAATTPAGHPGAATDIADAIVFLVSDSARHIHGAVLPVDGGRLAV</sequence>
<dbReference type="Gene3D" id="3.40.50.720">
    <property type="entry name" value="NAD(P)-binding Rossmann-like Domain"/>
    <property type="match status" value="1"/>
</dbReference>
<dbReference type="RefSeq" id="WP_136640408.1">
    <property type="nucleotide sequence ID" value="NZ_QYRT01000002.1"/>
</dbReference>
<organism evidence="4 5">
    <name type="scientific">Subtercola vilae</name>
    <dbReference type="NCBI Taxonomy" id="2056433"/>
    <lineage>
        <taxon>Bacteria</taxon>
        <taxon>Bacillati</taxon>
        <taxon>Actinomycetota</taxon>
        <taxon>Actinomycetes</taxon>
        <taxon>Micrococcales</taxon>
        <taxon>Microbacteriaceae</taxon>
        <taxon>Subtercola</taxon>
    </lineage>
</organism>
<evidence type="ECO:0000313" key="4">
    <source>
        <dbReference type="EMBL" id="TIH40635.1"/>
    </source>
</evidence>
<dbReference type="Proteomes" id="UP000306192">
    <property type="component" value="Unassembled WGS sequence"/>
</dbReference>
<dbReference type="InterPro" id="IPR002347">
    <property type="entry name" value="SDR_fam"/>
</dbReference>
<dbReference type="OrthoDB" id="286404at2"/>
<dbReference type="SMART" id="SM00822">
    <property type="entry name" value="PKS_KR"/>
    <property type="match status" value="1"/>
</dbReference>
<evidence type="ECO:0000313" key="5">
    <source>
        <dbReference type="Proteomes" id="UP000306192"/>
    </source>
</evidence>
<evidence type="ECO:0000256" key="2">
    <source>
        <dbReference type="ARBA" id="ARBA00023002"/>
    </source>
</evidence>
<name>A0A4T2C841_9MICO</name>
<dbReference type="PANTHER" id="PTHR43639">
    <property type="entry name" value="OXIDOREDUCTASE, SHORT-CHAIN DEHYDROGENASE/REDUCTASE FAMILY (AFU_ORTHOLOGUE AFUA_5G02870)"/>
    <property type="match status" value="1"/>
</dbReference>
<dbReference type="PRINTS" id="PR00080">
    <property type="entry name" value="SDRFAMILY"/>
</dbReference>
<gene>
    <name evidence="4" type="ORF">D4765_01230</name>
</gene>
<protein>
    <submittedName>
        <fullName evidence="4">SDR family oxidoreductase</fullName>
    </submittedName>
</protein>
<dbReference type="InterPro" id="IPR036291">
    <property type="entry name" value="NAD(P)-bd_dom_sf"/>
</dbReference>
<dbReference type="EMBL" id="QYRT01000002">
    <property type="protein sequence ID" value="TIH40635.1"/>
    <property type="molecule type" value="Genomic_DNA"/>
</dbReference>
<comment type="caution">
    <text evidence="4">The sequence shown here is derived from an EMBL/GenBank/DDBJ whole genome shotgun (WGS) entry which is preliminary data.</text>
</comment>
<dbReference type="Pfam" id="PF13561">
    <property type="entry name" value="adh_short_C2"/>
    <property type="match status" value="1"/>
</dbReference>
<dbReference type="AlphaFoldDB" id="A0A4T2C841"/>
<dbReference type="SUPFAM" id="SSF51735">
    <property type="entry name" value="NAD(P)-binding Rossmann-fold domains"/>
    <property type="match status" value="1"/>
</dbReference>
<accession>A0A4T2C841</accession>
<dbReference type="CDD" id="cd05233">
    <property type="entry name" value="SDR_c"/>
    <property type="match status" value="1"/>
</dbReference>
<keyword evidence="2" id="KW-0560">Oxidoreductase</keyword>
<evidence type="ECO:0000259" key="3">
    <source>
        <dbReference type="SMART" id="SM00822"/>
    </source>
</evidence>
<dbReference type="InterPro" id="IPR057326">
    <property type="entry name" value="KR_dom"/>
</dbReference>
<evidence type="ECO:0000256" key="1">
    <source>
        <dbReference type="ARBA" id="ARBA00006484"/>
    </source>
</evidence>
<dbReference type="PANTHER" id="PTHR43639:SF1">
    <property type="entry name" value="SHORT-CHAIN DEHYDROGENASE_REDUCTASE FAMILY PROTEIN"/>
    <property type="match status" value="1"/>
</dbReference>